<evidence type="ECO:0000256" key="6">
    <source>
        <dbReference type="ARBA" id="ARBA00022989"/>
    </source>
</evidence>
<evidence type="ECO:0000256" key="9">
    <source>
        <dbReference type="SAM" id="Phobius"/>
    </source>
</evidence>
<evidence type="ECO:0000256" key="3">
    <source>
        <dbReference type="ARBA" id="ARBA00022448"/>
    </source>
</evidence>
<evidence type="ECO:0000313" key="11">
    <source>
        <dbReference type="Proteomes" id="UP000033710"/>
    </source>
</evidence>
<evidence type="ECO:0000256" key="5">
    <source>
        <dbReference type="ARBA" id="ARBA00022692"/>
    </source>
</evidence>
<dbReference type="EMBL" id="AXCR01000006">
    <property type="protein sequence ID" value="KJR86555.1"/>
    <property type="molecule type" value="Genomic_DNA"/>
</dbReference>
<dbReference type="VEuPathDB" id="FungiDB:SPSK_02449"/>
<keyword evidence="7 9" id="KW-0472">Membrane</keyword>
<evidence type="ECO:0000256" key="1">
    <source>
        <dbReference type="ARBA" id="ARBA00004127"/>
    </source>
</evidence>
<feature type="transmembrane region" description="Helical" evidence="9">
    <location>
        <begin position="21"/>
        <end position="46"/>
    </location>
</feature>
<dbReference type="InterPro" id="IPR011541">
    <property type="entry name" value="Ni/Co_transpt_high_affinity"/>
</dbReference>
<comment type="similarity">
    <text evidence="2">Belongs to the NiCoT transporter (TC 2.A.52) family.</text>
</comment>
<feature type="transmembrane region" description="Helical" evidence="9">
    <location>
        <begin position="423"/>
        <end position="445"/>
    </location>
</feature>
<feature type="region of interest" description="Disordered" evidence="8">
    <location>
        <begin position="173"/>
        <end position="211"/>
    </location>
</feature>
<keyword evidence="5 9" id="KW-0812">Transmembrane</keyword>
<sequence>MASGCLKALQQRIEPRLPRRLRAVPLPALALISLLILINLVVWAVVGVVLRFYPGLTGTAVLAYTLGLRHALDADHISAIDLMTRRLIASGQRPVAVGTFFSLGHSTIVVITCVVVAATSGALRDRFNGFERVGNIIGTSVSAAVLLILCAGNAWVLWRLVRGLRAELQKDARWRKPREHRERRDRQLGGEDDEEAATPGGSPSPLAPYRDNVEVGADADADVDAEADADAVAEADMHERDRVRSLAGEDRPAGPHAVAAATAPDAMAHSGAHLKLEGGGFLVRVFRRLFVLIDRPWKMYPLGVLFGLGFDTSSEVALIGIASIQGAKGTSLWLILIFPALFTAGMCMLDTTDGALMMALYTSKTFSRDTVAILYYSIVLTGITIVVAAFIGFVQLFTLIGNVADPPPSGPFWDGVGAIGDHFDIVGGSICGLFVLAGVGSVLVYKPWRRRMDRRLAARAVRPSRPSQDERQAATVVTASDPVSVEAAPDLAAESPKKPDSKAPQLVAAVEVTGESSHQ</sequence>
<evidence type="ECO:0000313" key="10">
    <source>
        <dbReference type="EMBL" id="KJR86555.1"/>
    </source>
</evidence>
<feature type="transmembrane region" description="Helical" evidence="9">
    <location>
        <begin position="93"/>
        <end position="117"/>
    </location>
</feature>
<organism evidence="10 11">
    <name type="scientific">Sporothrix schenckii 1099-18</name>
    <dbReference type="NCBI Taxonomy" id="1397361"/>
    <lineage>
        <taxon>Eukaryota</taxon>
        <taxon>Fungi</taxon>
        <taxon>Dikarya</taxon>
        <taxon>Ascomycota</taxon>
        <taxon>Pezizomycotina</taxon>
        <taxon>Sordariomycetes</taxon>
        <taxon>Sordariomycetidae</taxon>
        <taxon>Ophiostomatales</taxon>
        <taxon>Ophiostomataceae</taxon>
        <taxon>Sporothrix</taxon>
    </lineage>
</organism>
<dbReference type="PANTHER" id="PTHR31611:SF0">
    <property type="entry name" value="HIGH-AFFINITY NICKEL TRANSPORT PROTEIN NIC1"/>
    <property type="match status" value="1"/>
</dbReference>
<dbReference type="AlphaFoldDB" id="A0A0F2MCK5"/>
<feature type="transmembrane region" description="Helical" evidence="9">
    <location>
        <begin position="137"/>
        <end position="158"/>
    </location>
</feature>
<dbReference type="OrthoDB" id="5197598at2759"/>
<evidence type="ECO:0000256" key="4">
    <source>
        <dbReference type="ARBA" id="ARBA00022596"/>
    </source>
</evidence>
<comment type="subcellular location">
    <subcellularLocation>
        <location evidence="1">Endomembrane system</location>
        <topology evidence="1">Multi-pass membrane protein</topology>
    </subcellularLocation>
</comment>
<proteinExistence type="inferred from homology"/>
<dbReference type="GO" id="GO:0005886">
    <property type="term" value="C:plasma membrane"/>
    <property type="evidence" value="ECO:0007669"/>
    <property type="project" value="InterPro"/>
</dbReference>
<keyword evidence="4" id="KW-0533">Nickel</keyword>
<reference evidence="10 11" key="2">
    <citation type="journal article" date="2015" name="Eukaryot. Cell">
        <title>Asexual propagation of a virulent clone complex in a human and feline outbreak of sporotrichosis.</title>
        <authorList>
            <person name="Teixeira Mde M."/>
            <person name="Rodrigues A.M."/>
            <person name="Tsui C.K."/>
            <person name="de Almeida L.G."/>
            <person name="Van Diepeningen A.D."/>
            <person name="van den Ende B.G."/>
            <person name="Fernandes G.F."/>
            <person name="Kano R."/>
            <person name="Hamelin R.C."/>
            <person name="Lopes-Bezerra L.M."/>
            <person name="Vasconcelos A.T."/>
            <person name="de Hoog S."/>
            <person name="de Camargo Z.P."/>
            <person name="Felipe M.S."/>
        </authorList>
    </citation>
    <scope>NUCLEOTIDE SEQUENCE [LARGE SCALE GENOMIC DNA]</scope>
    <source>
        <strain evidence="10 11">1099-18</strain>
    </source>
</reference>
<dbReference type="PANTHER" id="PTHR31611">
    <property type="entry name" value="HIGH-AFFINITY NICKEL TRANSPORT PROTEIN NIC1"/>
    <property type="match status" value="1"/>
</dbReference>
<gene>
    <name evidence="10" type="ORF">SPSK_02449</name>
</gene>
<accession>A0A0F2MCK5</accession>
<dbReference type="Proteomes" id="UP000033710">
    <property type="component" value="Unassembled WGS sequence"/>
</dbReference>
<evidence type="ECO:0000256" key="2">
    <source>
        <dbReference type="ARBA" id="ARBA00010892"/>
    </source>
</evidence>
<evidence type="ECO:0000256" key="8">
    <source>
        <dbReference type="SAM" id="MobiDB-lite"/>
    </source>
</evidence>
<keyword evidence="3" id="KW-0813">Transport</keyword>
<feature type="compositionally biased region" description="Basic and acidic residues" evidence="8">
    <location>
        <begin position="173"/>
        <end position="189"/>
    </location>
</feature>
<feature type="region of interest" description="Disordered" evidence="8">
    <location>
        <begin position="459"/>
        <end position="505"/>
    </location>
</feature>
<protein>
    <submittedName>
        <fullName evidence="10">High-affinity nickel-transport protein</fullName>
    </submittedName>
</protein>
<evidence type="ECO:0000256" key="7">
    <source>
        <dbReference type="ARBA" id="ARBA00023136"/>
    </source>
</evidence>
<dbReference type="Pfam" id="PF03824">
    <property type="entry name" value="NicO"/>
    <property type="match status" value="2"/>
</dbReference>
<feature type="transmembrane region" description="Helical" evidence="9">
    <location>
        <begin position="302"/>
        <end position="324"/>
    </location>
</feature>
<dbReference type="InterPro" id="IPR004688">
    <property type="entry name" value="Ni/Co_transpt"/>
</dbReference>
<dbReference type="GO" id="GO:0012505">
    <property type="term" value="C:endomembrane system"/>
    <property type="evidence" value="ECO:0007669"/>
    <property type="project" value="UniProtKB-SubCell"/>
</dbReference>
<name>A0A0F2MCK5_SPOSC</name>
<comment type="caution">
    <text evidence="10">The sequence shown here is derived from an EMBL/GenBank/DDBJ whole genome shotgun (WGS) entry which is preliminary data.</text>
</comment>
<dbReference type="KEGG" id="ssck:SPSK_02449"/>
<dbReference type="RefSeq" id="XP_016589231.1">
    <property type="nucleotide sequence ID" value="XM_016729320.1"/>
</dbReference>
<feature type="transmembrane region" description="Helical" evidence="9">
    <location>
        <begin position="330"/>
        <end position="352"/>
    </location>
</feature>
<reference evidence="10 11" key="1">
    <citation type="journal article" date="2014" name="BMC Genomics">
        <title>Comparative genomics of the major fungal agents of human and animal Sporotrichosis: Sporothrix schenckii and Sporothrix brasiliensis.</title>
        <authorList>
            <person name="Teixeira M.M."/>
            <person name="de Almeida L.G."/>
            <person name="Kubitschek-Barreira P."/>
            <person name="Alves F.L."/>
            <person name="Kioshima E.S."/>
            <person name="Abadio A.K."/>
            <person name="Fernandes L."/>
            <person name="Derengowski L.S."/>
            <person name="Ferreira K.S."/>
            <person name="Souza R.C."/>
            <person name="Ruiz J.C."/>
            <person name="de Andrade N.C."/>
            <person name="Paes H.C."/>
            <person name="Nicola A.M."/>
            <person name="Albuquerque P."/>
            <person name="Gerber A.L."/>
            <person name="Martins V.P."/>
            <person name="Peconick L.D."/>
            <person name="Neto A.V."/>
            <person name="Chaucanez C.B."/>
            <person name="Silva P.A."/>
            <person name="Cunha O.L."/>
            <person name="de Oliveira F.F."/>
            <person name="dos Santos T.C."/>
            <person name="Barros A.L."/>
            <person name="Soares M.A."/>
            <person name="de Oliveira L.M."/>
            <person name="Marini M.M."/>
            <person name="Villalobos-Duno H."/>
            <person name="Cunha M.M."/>
            <person name="de Hoog S."/>
            <person name="da Silveira J.F."/>
            <person name="Henrissat B."/>
            <person name="Nino-Vega G.A."/>
            <person name="Cisalpino P.S."/>
            <person name="Mora-Montes H.M."/>
            <person name="Almeida S.R."/>
            <person name="Stajich J.E."/>
            <person name="Lopes-Bezerra L.M."/>
            <person name="Vasconcelos A.T."/>
            <person name="Felipe M.S."/>
        </authorList>
    </citation>
    <scope>NUCLEOTIDE SEQUENCE [LARGE SCALE GENOMIC DNA]</scope>
    <source>
        <strain evidence="10 11">1099-18</strain>
    </source>
</reference>
<dbReference type="GeneID" id="27664597"/>
<feature type="transmembrane region" description="Helical" evidence="9">
    <location>
        <begin position="373"/>
        <end position="403"/>
    </location>
</feature>
<dbReference type="GO" id="GO:0015099">
    <property type="term" value="F:nickel cation transmembrane transporter activity"/>
    <property type="evidence" value="ECO:0007669"/>
    <property type="project" value="InterPro"/>
</dbReference>
<keyword evidence="6 9" id="KW-1133">Transmembrane helix</keyword>